<sequence>MAEDDTNPDLAATDDELEPEQQRPAQKKRQRRQQSAQKRQARTRPLSPKEKCHSRIDELATPSRRLILALYQEHAAHLPKDKVEKVKEMLQELYAMTPDETEKYFEHLRNKAQEVEQRKDIKYMLKKLVKRRKKAKQIAEAYKFIRKLLIEGIEYASKHPIPPLVSVRLRNLSNIILEQICDLRNTNIPNREDPTQAGLFFIQVADWMAISIEHLYYGVQLKKNRELEKIENEAKAREKEKAKSDEIEKEKIISEADNEGADVVISEPVTVSEIE</sequence>
<evidence type="ECO:0000256" key="1">
    <source>
        <dbReference type="SAM" id="Coils"/>
    </source>
</evidence>
<keyword evidence="4" id="KW-1185">Reference proteome</keyword>
<feature type="region of interest" description="Disordered" evidence="2">
    <location>
        <begin position="1"/>
        <end position="58"/>
    </location>
</feature>
<dbReference type="AlphaFoldDB" id="A0A9N9QM34"/>
<accession>A0A9N9QM34</accession>
<feature type="compositionally biased region" description="Acidic residues" evidence="2">
    <location>
        <begin position="1"/>
        <end position="19"/>
    </location>
</feature>
<organism evidence="3 4">
    <name type="scientific">Ceutorhynchus assimilis</name>
    <name type="common">cabbage seed weevil</name>
    <dbReference type="NCBI Taxonomy" id="467358"/>
    <lineage>
        <taxon>Eukaryota</taxon>
        <taxon>Metazoa</taxon>
        <taxon>Ecdysozoa</taxon>
        <taxon>Arthropoda</taxon>
        <taxon>Hexapoda</taxon>
        <taxon>Insecta</taxon>
        <taxon>Pterygota</taxon>
        <taxon>Neoptera</taxon>
        <taxon>Endopterygota</taxon>
        <taxon>Coleoptera</taxon>
        <taxon>Polyphaga</taxon>
        <taxon>Cucujiformia</taxon>
        <taxon>Curculionidae</taxon>
        <taxon>Ceutorhynchinae</taxon>
        <taxon>Ceutorhynchus</taxon>
    </lineage>
</organism>
<keyword evidence="1" id="KW-0175">Coiled coil</keyword>
<dbReference type="Proteomes" id="UP001152799">
    <property type="component" value="Chromosome 2"/>
</dbReference>
<protein>
    <submittedName>
        <fullName evidence="3">Uncharacterized protein</fullName>
    </submittedName>
</protein>
<feature type="coiled-coil region" evidence="1">
    <location>
        <begin position="220"/>
        <end position="250"/>
    </location>
</feature>
<evidence type="ECO:0000256" key="2">
    <source>
        <dbReference type="SAM" id="MobiDB-lite"/>
    </source>
</evidence>
<name>A0A9N9QM34_9CUCU</name>
<reference evidence="3" key="1">
    <citation type="submission" date="2022-01" db="EMBL/GenBank/DDBJ databases">
        <authorList>
            <person name="King R."/>
        </authorList>
    </citation>
    <scope>NUCLEOTIDE SEQUENCE</scope>
</reference>
<dbReference type="EMBL" id="OU892278">
    <property type="protein sequence ID" value="CAG9764414.1"/>
    <property type="molecule type" value="Genomic_DNA"/>
</dbReference>
<proteinExistence type="predicted"/>
<evidence type="ECO:0000313" key="3">
    <source>
        <dbReference type="EMBL" id="CAG9764414.1"/>
    </source>
</evidence>
<feature type="compositionally biased region" description="Basic and acidic residues" evidence="2">
    <location>
        <begin position="47"/>
        <end position="58"/>
    </location>
</feature>
<gene>
    <name evidence="3" type="ORF">CEUTPL_LOCUS5054</name>
</gene>
<dbReference type="OrthoDB" id="46913at2759"/>
<evidence type="ECO:0000313" key="4">
    <source>
        <dbReference type="Proteomes" id="UP001152799"/>
    </source>
</evidence>